<dbReference type="RefSeq" id="WP_256131529.1">
    <property type="nucleotide sequence ID" value="NZ_JANFXK010000005.1"/>
</dbReference>
<reference evidence="2 3" key="1">
    <citation type="submission" date="2022-06" db="EMBL/GenBank/DDBJ databases">
        <title>Isolation of gut microbiota from human fecal samples.</title>
        <authorList>
            <person name="Pamer E.G."/>
            <person name="Barat B."/>
            <person name="Waligurski E."/>
            <person name="Medina S."/>
            <person name="Paddock L."/>
            <person name="Mostad J."/>
        </authorList>
    </citation>
    <scope>NUCLEOTIDE SEQUENCE [LARGE SCALE GENOMIC DNA]</scope>
    <source>
        <strain evidence="2 3">SL.3.17</strain>
    </source>
</reference>
<name>A0ABT1RME7_9FIRM</name>
<evidence type="ECO:0000313" key="3">
    <source>
        <dbReference type="Proteomes" id="UP001524502"/>
    </source>
</evidence>
<dbReference type="EMBL" id="JANFXK010000005">
    <property type="protein sequence ID" value="MCQ4636345.1"/>
    <property type="molecule type" value="Genomic_DNA"/>
</dbReference>
<keyword evidence="3" id="KW-1185">Reference proteome</keyword>
<comment type="caution">
    <text evidence="2">The sequence shown here is derived from an EMBL/GenBank/DDBJ whole genome shotgun (WGS) entry which is preliminary data.</text>
</comment>
<proteinExistence type="predicted"/>
<gene>
    <name evidence="2" type="ORF">NE619_06360</name>
</gene>
<feature type="signal peptide" evidence="1">
    <location>
        <begin position="1"/>
        <end position="18"/>
    </location>
</feature>
<evidence type="ECO:0008006" key="4">
    <source>
        <dbReference type="Google" id="ProtNLM"/>
    </source>
</evidence>
<organism evidence="2 3">
    <name type="scientific">Anaerovorax odorimutans</name>
    <dbReference type="NCBI Taxonomy" id="109327"/>
    <lineage>
        <taxon>Bacteria</taxon>
        <taxon>Bacillati</taxon>
        <taxon>Bacillota</taxon>
        <taxon>Clostridia</taxon>
        <taxon>Peptostreptococcales</taxon>
        <taxon>Anaerovoracaceae</taxon>
        <taxon>Anaerovorax</taxon>
    </lineage>
</organism>
<evidence type="ECO:0000256" key="1">
    <source>
        <dbReference type="SAM" id="SignalP"/>
    </source>
</evidence>
<sequence length="291" mass="31951">MKRLIAIAVLLSGVMAGACGCAYFVPPVDAPSDSETLKNSESAESFQQYADGVYRGFYKYGDEEELSVQFELENDIFQRLTFRSLKYKDGDYLASDATDLQKQVAGQYTQAGKYLIGKNVDAVSDLAESKSIVSDMDAVTGATLNTDKLERAVEDGLQRNVFRPARSEAVSFPDDLKDGIYRGAYDDGGVEQIAVEVKIKDRKFVSVKYKALNYGGLDYLKEEESSAAREIADQYKEAAAYLEGKSVQALTELYEPPAVIEDKDAVTGPTLRTNKLISAICRALADGPEDR</sequence>
<dbReference type="Proteomes" id="UP001524502">
    <property type="component" value="Unassembled WGS sequence"/>
</dbReference>
<accession>A0ABT1RME7</accession>
<dbReference type="PROSITE" id="PS51257">
    <property type="entry name" value="PROKAR_LIPOPROTEIN"/>
    <property type="match status" value="1"/>
</dbReference>
<feature type="chain" id="PRO_5046781147" description="FMN-binding protein" evidence="1">
    <location>
        <begin position="19"/>
        <end position="291"/>
    </location>
</feature>
<dbReference type="Gene3D" id="3.90.1010.20">
    <property type="match status" value="2"/>
</dbReference>
<protein>
    <recommendedName>
        <fullName evidence="4">FMN-binding protein</fullName>
    </recommendedName>
</protein>
<keyword evidence="1" id="KW-0732">Signal</keyword>
<evidence type="ECO:0000313" key="2">
    <source>
        <dbReference type="EMBL" id="MCQ4636345.1"/>
    </source>
</evidence>